<accession>A0A917D9L6</accession>
<evidence type="ECO:0000256" key="1">
    <source>
        <dbReference type="ARBA" id="ARBA00005417"/>
    </source>
</evidence>
<sequence>MTDFSATVPPSSAATTGTGPNADPLSERGSAPPMPSSPAPPASLDVHIAEKRFVSADGTDVLAIADLAFTAAAGSFTALIGPSGCGKTTALRIILGLDSDFSGHIRRADPEGRIAAVFQEPRLLPWRDVETNVRLALPPERRADDLGPLFETLGLADMTRRFPGELSLGLARRVALARAVAIRPALLLLDEPFVSLDEETAARLRALLLDVWSARPTTAVMVTHNLREAVELADRIVFLTERPARLRGVYDLPTPRAERDAFWQERTVAEVGALYPGVI</sequence>
<dbReference type="GO" id="GO:0005524">
    <property type="term" value="F:ATP binding"/>
    <property type="evidence" value="ECO:0007669"/>
    <property type="project" value="UniProtKB-KW"/>
</dbReference>
<evidence type="ECO:0000256" key="3">
    <source>
        <dbReference type="ARBA" id="ARBA00022741"/>
    </source>
</evidence>
<organism evidence="7 8">
    <name type="scientific">Aureimonas glaciei</name>
    <dbReference type="NCBI Taxonomy" id="1776957"/>
    <lineage>
        <taxon>Bacteria</taxon>
        <taxon>Pseudomonadati</taxon>
        <taxon>Pseudomonadota</taxon>
        <taxon>Alphaproteobacteria</taxon>
        <taxon>Hyphomicrobiales</taxon>
        <taxon>Aurantimonadaceae</taxon>
        <taxon>Aureimonas</taxon>
    </lineage>
</organism>
<evidence type="ECO:0000256" key="2">
    <source>
        <dbReference type="ARBA" id="ARBA00022448"/>
    </source>
</evidence>
<proteinExistence type="inferred from homology"/>
<dbReference type="InterPro" id="IPR027417">
    <property type="entry name" value="P-loop_NTPase"/>
</dbReference>
<dbReference type="Proteomes" id="UP000613160">
    <property type="component" value="Unassembled WGS sequence"/>
</dbReference>
<name>A0A917D9L6_9HYPH</name>
<keyword evidence="2" id="KW-0813">Transport</keyword>
<gene>
    <name evidence="7" type="ORF">GCM10011335_15730</name>
</gene>
<keyword evidence="3" id="KW-0547">Nucleotide-binding</keyword>
<evidence type="ECO:0000259" key="6">
    <source>
        <dbReference type="PROSITE" id="PS50893"/>
    </source>
</evidence>
<evidence type="ECO:0000256" key="5">
    <source>
        <dbReference type="SAM" id="MobiDB-lite"/>
    </source>
</evidence>
<feature type="domain" description="ABC transporter" evidence="6">
    <location>
        <begin position="46"/>
        <end position="266"/>
    </location>
</feature>
<keyword evidence="8" id="KW-1185">Reference proteome</keyword>
<dbReference type="Pfam" id="PF00005">
    <property type="entry name" value="ABC_tran"/>
    <property type="match status" value="1"/>
</dbReference>
<evidence type="ECO:0000256" key="4">
    <source>
        <dbReference type="ARBA" id="ARBA00022840"/>
    </source>
</evidence>
<dbReference type="PROSITE" id="PS50893">
    <property type="entry name" value="ABC_TRANSPORTER_2"/>
    <property type="match status" value="1"/>
</dbReference>
<protein>
    <submittedName>
        <fullName evidence="7">ABC transporter ATP-binding protein</fullName>
    </submittedName>
</protein>
<dbReference type="Gene3D" id="3.40.50.300">
    <property type="entry name" value="P-loop containing nucleotide triphosphate hydrolases"/>
    <property type="match status" value="1"/>
</dbReference>
<dbReference type="PANTHER" id="PTHR42788">
    <property type="entry name" value="TAURINE IMPORT ATP-BINDING PROTEIN-RELATED"/>
    <property type="match status" value="1"/>
</dbReference>
<feature type="region of interest" description="Disordered" evidence="5">
    <location>
        <begin position="1"/>
        <end position="43"/>
    </location>
</feature>
<dbReference type="GO" id="GO:0016887">
    <property type="term" value="F:ATP hydrolysis activity"/>
    <property type="evidence" value="ECO:0007669"/>
    <property type="project" value="InterPro"/>
</dbReference>
<dbReference type="InterPro" id="IPR050166">
    <property type="entry name" value="ABC_transporter_ATP-bind"/>
</dbReference>
<reference evidence="7" key="2">
    <citation type="submission" date="2020-09" db="EMBL/GenBank/DDBJ databases">
        <authorList>
            <person name="Sun Q."/>
            <person name="Zhou Y."/>
        </authorList>
    </citation>
    <scope>NUCLEOTIDE SEQUENCE</scope>
    <source>
        <strain evidence="7">CGMCC 1.15493</strain>
    </source>
</reference>
<keyword evidence="4 7" id="KW-0067">ATP-binding</keyword>
<dbReference type="InterPro" id="IPR003593">
    <property type="entry name" value="AAA+_ATPase"/>
</dbReference>
<feature type="compositionally biased region" description="Polar residues" evidence="5">
    <location>
        <begin position="1"/>
        <end position="19"/>
    </location>
</feature>
<comment type="caution">
    <text evidence="7">The sequence shown here is derived from an EMBL/GenBank/DDBJ whole genome shotgun (WGS) entry which is preliminary data.</text>
</comment>
<dbReference type="PANTHER" id="PTHR42788:SF19">
    <property type="entry name" value="ALIPHATIC SULFONATES IMPORT ATP-BINDING PROTEIN SSUB 2"/>
    <property type="match status" value="1"/>
</dbReference>
<evidence type="ECO:0000313" key="7">
    <source>
        <dbReference type="EMBL" id="GGD13815.1"/>
    </source>
</evidence>
<evidence type="ECO:0000313" key="8">
    <source>
        <dbReference type="Proteomes" id="UP000613160"/>
    </source>
</evidence>
<feature type="compositionally biased region" description="Pro residues" evidence="5">
    <location>
        <begin position="32"/>
        <end position="41"/>
    </location>
</feature>
<dbReference type="AlphaFoldDB" id="A0A917D9L6"/>
<dbReference type="EMBL" id="BMJJ01000003">
    <property type="protein sequence ID" value="GGD13815.1"/>
    <property type="molecule type" value="Genomic_DNA"/>
</dbReference>
<dbReference type="SMART" id="SM00382">
    <property type="entry name" value="AAA"/>
    <property type="match status" value="1"/>
</dbReference>
<comment type="similarity">
    <text evidence="1">Belongs to the ABC transporter superfamily.</text>
</comment>
<dbReference type="SUPFAM" id="SSF52540">
    <property type="entry name" value="P-loop containing nucleoside triphosphate hydrolases"/>
    <property type="match status" value="1"/>
</dbReference>
<dbReference type="InterPro" id="IPR003439">
    <property type="entry name" value="ABC_transporter-like_ATP-bd"/>
</dbReference>
<reference evidence="7" key="1">
    <citation type="journal article" date="2014" name="Int. J. Syst. Evol. Microbiol.">
        <title>Complete genome sequence of Corynebacterium casei LMG S-19264T (=DSM 44701T), isolated from a smear-ripened cheese.</title>
        <authorList>
            <consortium name="US DOE Joint Genome Institute (JGI-PGF)"/>
            <person name="Walter F."/>
            <person name="Albersmeier A."/>
            <person name="Kalinowski J."/>
            <person name="Ruckert C."/>
        </authorList>
    </citation>
    <scope>NUCLEOTIDE SEQUENCE</scope>
    <source>
        <strain evidence="7">CGMCC 1.15493</strain>
    </source>
</reference>